<dbReference type="PIRSF" id="PIRSF038074">
    <property type="entry name" value="Peroxisome_assembly_p12"/>
    <property type="match status" value="1"/>
</dbReference>
<dbReference type="Gene3D" id="3.30.40.10">
    <property type="entry name" value="Zinc/RING finger domain, C3HC4 (zinc finger)"/>
    <property type="match status" value="1"/>
</dbReference>
<protein>
    <recommendedName>
        <fullName evidence="4 15">Peroxisome assembly protein 12</fullName>
    </recommendedName>
    <alternativeName>
        <fullName evidence="14 15">Peroxin-12</fullName>
    </alternativeName>
</protein>
<sequence length="343" mass="39167">MAENAVHLTSATFASAPSIFEVLAQDSLMGSVRPALKHAIKVLAESKPDKFGFLLRWYDEIYTGLDFILQNYYLHNYSASFAEHFYGLKRYVDEGSQSKVLPRRAHWKSLILLVIIPYLKQKLDHWFEETRHKFNIGHHPKSPLYKQLYRVFLAVYPYIHMSWEGSMLAYQMAYMFGKISCHSPFLHLSGTRLCHAEEKEEEGVVGRPPFSVLWSSASLAGKLNLVTKRVLGATAVTLSTGLSVGVFFLQFLEWWYASENNSPSLMALPVPDPPETDKDLIKTPHNVCPLCLKLRTNDTALSTSGFVFCYPCIYDYIKQHQCCPVTSYPSRQEHLIKLYPPDS</sequence>
<organism evidence="17 18">
    <name type="scientific">Crassostrea virginica</name>
    <name type="common">Eastern oyster</name>
    <dbReference type="NCBI Taxonomy" id="6565"/>
    <lineage>
        <taxon>Eukaryota</taxon>
        <taxon>Metazoa</taxon>
        <taxon>Spiralia</taxon>
        <taxon>Lophotrochozoa</taxon>
        <taxon>Mollusca</taxon>
        <taxon>Bivalvia</taxon>
        <taxon>Autobranchia</taxon>
        <taxon>Pteriomorphia</taxon>
        <taxon>Ostreida</taxon>
        <taxon>Ostreoidea</taxon>
        <taxon>Ostreidae</taxon>
        <taxon>Crassostrea</taxon>
    </lineage>
</organism>
<accession>A0A8B8EW58</accession>
<dbReference type="GeneID" id="111137185"/>
<dbReference type="CDD" id="cd16451">
    <property type="entry name" value="mRING_PEX12"/>
    <property type="match status" value="1"/>
</dbReference>
<name>A0A8B8EW58_CRAVI</name>
<evidence type="ECO:0000256" key="15">
    <source>
        <dbReference type="PIRNR" id="PIRNR038074"/>
    </source>
</evidence>
<dbReference type="InterPro" id="IPR017375">
    <property type="entry name" value="PEX12"/>
</dbReference>
<evidence type="ECO:0000313" key="18">
    <source>
        <dbReference type="RefSeq" id="XP_022344235.1"/>
    </source>
</evidence>
<evidence type="ECO:0000256" key="7">
    <source>
        <dbReference type="ARBA" id="ARBA00022723"/>
    </source>
</evidence>
<evidence type="ECO:0000256" key="4">
    <source>
        <dbReference type="ARBA" id="ARBA00018980"/>
    </source>
</evidence>
<keyword evidence="6" id="KW-0812">Transmembrane</keyword>
<evidence type="ECO:0000256" key="5">
    <source>
        <dbReference type="ARBA" id="ARBA00022448"/>
    </source>
</evidence>
<evidence type="ECO:0000256" key="9">
    <source>
        <dbReference type="ARBA" id="ARBA00022833"/>
    </source>
</evidence>
<keyword evidence="7" id="KW-0479">Metal-binding</keyword>
<evidence type="ECO:0000256" key="13">
    <source>
        <dbReference type="ARBA" id="ARBA00023140"/>
    </source>
</evidence>
<keyword evidence="9" id="KW-0862">Zinc</keyword>
<reference evidence="18" key="1">
    <citation type="submission" date="2025-08" db="UniProtKB">
        <authorList>
            <consortium name="RefSeq"/>
        </authorList>
    </citation>
    <scope>IDENTIFICATION</scope>
    <source>
        <tissue evidence="18">Whole sample</tissue>
    </source>
</reference>
<keyword evidence="5" id="KW-0813">Transport</keyword>
<evidence type="ECO:0000256" key="2">
    <source>
        <dbReference type="ARBA" id="ARBA00004906"/>
    </source>
</evidence>
<evidence type="ECO:0000259" key="16">
    <source>
        <dbReference type="Pfam" id="PF04757"/>
    </source>
</evidence>
<dbReference type="SUPFAM" id="SSF57850">
    <property type="entry name" value="RING/U-box"/>
    <property type="match status" value="1"/>
</dbReference>
<keyword evidence="17" id="KW-1185">Reference proteome</keyword>
<dbReference type="GO" id="GO:0008270">
    <property type="term" value="F:zinc ion binding"/>
    <property type="evidence" value="ECO:0007669"/>
    <property type="project" value="UniProtKB-KW"/>
</dbReference>
<evidence type="ECO:0000256" key="8">
    <source>
        <dbReference type="ARBA" id="ARBA00022771"/>
    </source>
</evidence>
<dbReference type="AlphaFoldDB" id="A0A8B8EW58"/>
<evidence type="ECO:0000256" key="14">
    <source>
        <dbReference type="ARBA" id="ARBA00029692"/>
    </source>
</evidence>
<dbReference type="Proteomes" id="UP000694844">
    <property type="component" value="Chromosome 5"/>
</dbReference>
<dbReference type="Pfam" id="PF04757">
    <property type="entry name" value="Pex2_Pex12"/>
    <property type="match status" value="1"/>
</dbReference>
<dbReference type="InterPro" id="IPR006845">
    <property type="entry name" value="Pex_N"/>
</dbReference>
<dbReference type="GO" id="GO:0004842">
    <property type="term" value="F:ubiquitin-protein transferase activity"/>
    <property type="evidence" value="ECO:0007669"/>
    <property type="project" value="TreeGrafter"/>
</dbReference>
<dbReference type="GO" id="GO:0016558">
    <property type="term" value="P:protein import into peroxisome matrix"/>
    <property type="evidence" value="ECO:0007669"/>
    <property type="project" value="UniProtKB-UniRule"/>
</dbReference>
<dbReference type="GO" id="GO:0005778">
    <property type="term" value="C:peroxisomal membrane"/>
    <property type="evidence" value="ECO:0007669"/>
    <property type="project" value="UniProtKB-SubCell"/>
</dbReference>
<dbReference type="PANTHER" id="PTHR12888:SF0">
    <property type="entry name" value="PEROXISOME ASSEMBLY PROTEIN 12"/>
    <property type="match status" value="1"/>
</dbReference>
<dbReference type="GO" id="GO:0006513">
    <property type="term" value="P:protein monoubiquitination"/>
    <property type="evidence" value="ECO:0007669"/>
    <property type="project" value="TreeGrafter"/>
</dbReference>
<evidence type="ECO:0000313" key="17">
    <source>
        <dbReference type="Proteomes" id="UP000694844"/>
    </source>
</evidence>
<dbReference type="InterPro" id="IPR013083">
    <property type="entry name" value="Znf_RING/FYVE/PHD"/>
</dbReference>
<dbReference type="PANTHER" id="PTHR12888">
    <property type="entry name" value="PEROXISOME ASSEMBLY PROTEIN 12 PEROXIN-12"/>
    <property type="match status" value="1"/>
</dbReference>
<keyword evidence="10" id="KW-0653">Protein transport</keyword>
<evidence type="ECO:0000256" key="1">
    <source>
        <dbReference type="ARBA" id="ARBA00004585"/>
    </source>
</evidence>
<keyword evidence="12 15" id="KW-0472">Membrane</keyword>
<evidence type="ECO:0000256" key="10">
    <source>
        <dbReference type="ARBA" id="ARBA00022927"/>
    </source>
</evidence>
<keyword evidence="13 15" id="KW-0576">Peroxisome</keyword>
<evidence type="ECO:0000256" key="12">
    <source>
        <dbReference type="ARBA" id="ARBA00023136"/>
    </source>
</evidence>
<comment type="pathway">
    <text evidence="2">Protein modification; protein ubiquitination.</text>
</comment>
<proteinExistence type="inferred from homology"/>
<evidence type="ECO:0000256" key="11">
    <source>
        <dbReference type="ARBA" id="ARBA00022989"/>
    </source>
</evidence>
<keyword evidence="8" id="KW-0863">Zinc-finger</keyword>
<comment type="similarity">
    <text evidence="3 15">Belongs to the pex2/pex10/pex12 family.</text>
</comment>
<keyword evidence="11" id="KW-1133">Transmembrane helix</keyword>
<comment type="function">
    <text evidence="15">Component of a retrotranslocation channel required for peroxisome organization by mediating export of the PEX5 receptor from peroxisomes to the cytosol, thereby promoting PEX5 recycling.</text>
</comment>
<evidence type="ECO:0000256" key="6">
    <source>
        <dbReference type="ARBA" id="ARBA00022692"/>
    </source>
</evidence>
<dbReference type="RefSeq" id="XP_022344235.1">
    <property type="nucleotide sequence ID" value="XM_022488527.1"/>
</dbReference>
<dbReference type="KEGG" id="cvn:111137185"/>
<dbReference type="GO" id="GO:1990429">
    <property type="term" value="C:peroxisomal importomer complex"/>
    <property type="evidence" value="ECO:0007669"/>
    <property type="project" value="TreeGrafter"/>
</dbReference>
<comment type="subcellular location">
    <subcellularLocation>
        <location evidence="1">Peroxisome membrane</location>
        <topology evidence="1">Multi-pass membrane protein</topology>
    </subcellularLocation>
</comment>
<gene>
    <name evidence="18" type="primary">LOC111137185</name>
</gene>
<evidence type="ECO:0000256" key="3">
    <source>
        <dbReference type="ARBA" id="ARBA00008704"/>
    </source>
</evidence>
<dbReference type="OrthoDB" id="107372at2759"/>
<feature type="domain" description="Pex N-terminal" evidence="16">
    <location>
        <begin position="26"/>
        <end position="258"/>
    </location>
</feature>